<protein>
    <submittedName>
        <fullName evidence="6">Uncharacterized protein</fullName>
    </submittedName>
</protein>
<evidence type="ECO:0000256" key="1">
    <source>
        <dbReference type="ARBA" id="ARBA00004141"/>
    </source>
</evidence>
<dbReference type="PANTHER" id="PTHR11662">
    <property type="entry name" value="SOLUTE CARRIER FAMILY 17"/>
    <property type="match status" value="1"/>
</dbReference>
<dbReference type="InterPro" id="IPR050382">
    <property type="entry name" value="MFS_Na/Anion_cotransporter"/>
</dbReference>
<evidence type="ECO:0000313" key="7">
    <source>
        <dbReference type="Proteomes" id="UP000719412"/>
    </source>
</evidence>
<name>A0A8J6HKQ2_TENMO</name>
<comment type="subcellular location">
    <subcellularLocation>
        <location evidence="1">Membrane</location>
        <topology evidence="1">Multi-pass membrane protein</topology>
    </subcellularLocation>
</comment>
<dbReference type="InterPro" id="IPR036259">
    <property type="entry name" value="MFS_trans_sf"/>
</dbReference>
<evidence type="ECO:0000256" key="2">
    <source>
        <dbReference type="ARBA" id="ARBA00022692"/>
    </source>
</evidence>
<feature type="transmembrane region" description="Helical" evidence="5">
    <location>
        <begin position="230"/>
        <end position="252"/>
    </location>
</feature>
<gene>
    <name evidence="6" type="ORF">GEV33_006327</name>
</gene>
<keyword evidence="4 5" id="KW-0472">Membrane</keyword>
<reference evidence="6" key="1">
    <citation type="journal article" date="2020" name="J Insects Food Feed">
        <title>The yellow mealworm (Tenebrio molitor) genome: a resource for the emerging insects as food and feed industry.</title>
        <authorList>
            <person name="Eriksson T."/>
            <person name="Andere A."/>
            <person name="Kelstrup H."/>
            <person name="Emery V."/>
            <person name="Picard C."/>
        </authorList>
    </citation>
    <scope>NUCLEOTIDE SEQUENCE</scope>
    <source>
        <strain evidence="6">Stoneville</strain>
        <tissue evidence="6">Whole head</tissue>
    </source>
</reference>
<evidence type="ECO:0000256" key="5">
    <source>
        <dbReference type="SAM" id="Phobius"/>
    </source>
</evidence>
<feature type="transmembrane region" description="Helical" evidence="5">
    <location>
        <begin position="90"/>
        <end position="114"/>
    </location>
</feature>
<evidence type="ECO:0000313" key="6">
    <source>
        <dbReference type="EMBL" id="KAH0816464.1"/>
    </source>
</evidence>
<dbReference type="GO" id="GO:0016020">
    <property type="term" value="C:membrane"/>
    <property type="evidence" value="ECO:0007669"/>
    <property type="project" value="UniProtKB-SubCell"/>
</dbReference>
<comment type="caution">
    <text evidence="6">The sequence shown here is derived from an EMBL/GenBank/DDBJ whole genome shotgun (WGS) entry which is preliminary data.</text>
</comment>
<dbReference type="GO" id="GO:0006820">
    <property type="term" value="P:monoatomic anion transport"/>
    <property type="evidence" value="ECO:0007669"/>
    <property type="project" value="TreeGrafter"/>
</dbReference>
<evidence type="ECO:0000256" key="3">
    <source>
        <dbReference type="ARBA" id="ARBA00022989"/>
    </source>
</evidence>
<dbReference type="AlphaFoldDB" id="A0A8J6HKQ2"/>
<keyword evidence="7" id="KW-1185">Reference proteome</keyword>
<dbReference type="GO" id="GO:0022857">
    <property type="term" value="F:transmembrane transporter activity"/>
    <property type="evidence" value="ECO:0007669"/>
    <property type="project" value="TreeGrafter"/>
</dbReference>
<accession>A0A8J6HKQ2</accession>
<keyword evidence="2 5" id="KW-0812">Transmembrane</keyword>
<organism evidence="6 7">
    <name type="scientific">Tenebrio molitor</name>
    <name type="common">Yellow mealworm beetle</name>
    <dbReference type="NCBI Taxonomy" id="7067"/>
    <lineage>
        <taxon>Eukaryota</taxon>
        <taxon>Metazoa</taxon>
        <taxon>Ecdysozoa</taxon>
        <taxon>Arthropoda</taxon>
        <taxon>Hexapoda</taxon>
        <taxon>Insecta</taxon>
        <taxon>Pterygota</taxon>
        <taxon>Neoptera</taxon>
        <taxon>Endopterygota</taxon>
        <taxon>Coleoptera</taxon>
        <taxon>Polyphaga</taxon>
        <taxon>Cucujiformia</taxon>
        <taxon>Tenebrionidae</taxon>
        <taxon>Tenebrio</taxon>
    </lineage>
</organism>
<proteinExistence type="predicted"/>
<dbReference type="Proteomes" id="UP000719412">
    <property type="component" value="Unassembled WGS sequence"/>
</dbReference>
<keyword evidence="3 5" id="KW-1133">Transmembrane helix</keyword>
<dbReference type="PANTHER" id="PTHR11662:SF415">
    <property type="entry name" value="AT30085P-RELATED"/>
    <property type="match status" value="1"/>
</dbReference>
<dbReference type="SUPFAM" id="SSF103473">
    <property type="entry name" value="MFS general substrate transporter"/>
    <property type="match status" value="1"/>
</dbReference>
<dbReference type="EMBL" id="JABDTM020021490">
    <property type="protein sequence ID" value="KAH0816464.1"/>
    <property type="molecule type" value="Genomic_DNA"/>
</dbReference>
<sequence length="374" mass="41541">MKVTKVKSGDGQVLVEPTGTLFWRPLDQRLDFALLPLRRSDARLVPGLALAHLLQPHRDPHINPVERFYLDTEMSAIVDHKNKNIPFCRILCSLDVGSLSVIIGAYILMMLYLITHLRVYLSDVLRLHIGERGFWTTIPFAVMIVTGYVMAIFSDWVVNSGLVNVVMMRKVCTNIGKMEDKKGQGTERVTTERGVLGTTHPNVDRVQRGMGPAVYTLSASYAGCDRQLSVVMFIIATALMGSSLTGFRLIILEISPNYSGSVAAFCNCIGIILVSFTPKFIAWVVPNVTQDVHQAMKKTTRDATILWPTPNPTGPIFTTETLPPNLLINAGVNIVLTVPSKSEIPMSNFASSLSITMPPARWAKLYKFHLYFFT</sequence>
<feature type="transmembrane region" description="Helical" evidence="5">
    <location>
        <begin position="258"/>
        <end position="276"/>
    </location>
</feature>
<feature type="transmembrane region" description="Helical" evidence="5">
    <location>
        <begin position="134"/>
        <end position="158"/>
    </location>
</feature>
<evidence type="ECO:0000256" key="4">
    <source>
        <dbReference type="ARBA" id="ARBA00023136"/>
    </source>
</evidence>
<reference evidence="6" key="2">
    <citation type="submission" date="2021-08" db="EMBL/GenBank/DDBJ databases">
        <authorList>
            <person name="Eriksson T."/>
        </authorList>
    </citation>
    <scope>NUCLEOTIDE SEQUENCE</scope>
    <source>
        <strain evidence="6">Stoneville</strain>
        <tissue evidence="6">Whole head</tissue>
    </source>
</reference>